<dbReference type="RefSeq" id="WP_375556150.1">
    <property type="nucleotide sequence ID" value="NZ_JBBVGT010000002.1"/>
</dbReference>
<proteinExistence type="predicted"/>
<dbReference type="Proteomes" id="UP001580928">
    <property type="component" value="Unassembled WGS sequence"/>
</dbReference>
<comment type="caution">
    <text evidence="1">The sequence shown here is derived from an EMBL/GenBank/DDBJ whole genome shotgun (WGS) entry which is preliminary data.</text>
</comment>
<organism evidence="1 2">
    <name type="scientific">Albibacterium profundi</name>
    <dbReference type="NCBI Taxonomy" id="3134906"/>
    <lineage>
        <taxon>Bacteria</taxon>
        <taxon>Pseudomonadati</taxon>
        <taxon>Bacteroidota</taxon>
        <taxon>Sphingobacteriia</taxon>
        <taxon>Sphingobacteriales</taxon>
        <taxon>Sphingobacteriaceae</taxon>
        <taxon>Albibacterium</taxon>
    </lineage>
</organism>
<sequence length="134" mass="15215">MKKDLPENIVEDISIAVSLESETPETKSWSVYLINRKRETLKNVLVTSKGYDVSDGKDIKTSILRHFIGDVEANSFALIEPIDDALFGLTNEYWLSYYIEGVIYDKKFIFLPESVVDENFIKLPILNKPGVLVG</sequence>
<evidence type="ECO:0000313" key="2">
    <source>
        <dbReference type="Proteomes" id="UP001580928"/>
    </source>
</evidence>
<name>A0ABV5CAT6_9SPHI</name>
<keyword evidence="2" id="KW-1185">Reference proteome</keyword>
<gene>
    <name evidence="1" type="ORF">WKR92_01940</name>
</gene>
<reference evidence="1 2" key="1">
    <citation type="submission" date="2024-04" db="EMBL/GenBank/DDBJ databases">
        <title>Albibacterium profundi sp. nov., isolated from sediment of the Challenger Deep of Mariana Trench.</title>
        <authorList>
            <person name="Wang Y."/>
        </authorList>
    </citation>
    <scope>NUCLEOTIDE SEQUENCE [LARGE SCALE GENOMIC DNA]</scope>
    <source>
        <strain evidence="1 2">RHL897</strain>
    </source>
</reference>
<evidence type="ECO:0000313" key="1">
    <source>
        <dbReference type="EMBL" id="MFB5944586.1"/>
    </source>
</evidence>
<protein>
    <submittedName>
        <fullName evidence="1">Uncharacterized protein</fullName>
    </submittedName>
</protein>
<dbReference type="EMBL" id="JBBVGT010000002">
    <property type="protein sequence ID" value="MFB5944586.1"/>
    <property type="molecule type" value="Genomic_DNA"/>
</dbReference>
<accession>A0ABV5CAT6</accession>